<feature type="compositionally biased region" description="Polar residues" evidence="5">
    <location>
        <begin position="68"/>
        <end position="85"/>
    </location>
</feature>
<evidence type="ECO:0000256" key="3">
    <source>
        <dbReference type="ARBA" id="ARBA00029447"/>
    </source>
</evidence>
<dbReference type="Proteomes" id="UP000034681">
    <property type="component" value="Unassembled WGS sequence"/>
</dbReference>
<dbReference type="AlphaFoldDB" id="A0A0M2PSJ3"/>
<dbReference type="GO" id="GO:0006935">
    <property type="term" value="P:chemotaxis"/>
    <property type="evidence" value="ECO:0007669"/>
    <property type="project" value="InterPro"/>
</dbReference>
<organism evidence="9 10">
    <name type="scientific">Prochlorothrix hollandica PCC 9006 = CALU 1027</name>
    <dbReference type="NCBI Taxonomy" id="317619"/>
    <lineage>
        <taxon>Bacteria</taxon>
        <taxon>Bacillati</taxon>
        <taxon>Cyanobacteriota</taxon>
        <taxon>Cyanophyceae</taxon>
        <taxon>Prochlorotrichales</taxon>
        <taxon>Prochlorotrichaceae</taxon>
        <taxon>Prochlorothrix</taxon>
    </lineage>
</organism>
<evidence type="ECO:0000256" key="6">
    <source>
        <dbReference type="SAM" id="Phobius"/>
    </source>
</evidence>
<dbReference type="SUPFAM" id="SSF58104">
    <property type="entry name" value="Methyl-accepting chemotaxis protein (MCP) signaling domain"/>
    <property type="match status" value="1"/>
</dbReference>
<dbReference type="SUPFAM" id="SSF158472">
    <property type="entry name" value="HAMP domain-like"/>
    <property type="match status" value="1"/>
</dbReference>
<dbReference type="STRING" id="317619.GCA_000332315_02141"/>
<feature type="transmembrane region" description="Helical" evidence="6">
    <location>
        <begin position="123"/>
        <end position="149"/>
    </location>
</feature>
<dbReference type="CDD" id="cd06225">
    <property type="entry name" value="HAMP"/>
    <property type="match status" value="2"/>
</dbReference>
<accession>A0A0M2PSJ3</accession>
<feature type="domain" description="Methyl-accepting transducer" evidence="7">
    <location>
        <begin position="573"/>
        <end position="809"/>
    </location>
</feature>
<gene>
    <name evidence="9" type="ORF">PROH_15025</name>
</gene>
<dbReference type="RefSeq" id="WP_017712562.1">
    <property type="nucleotide sequence ID" value="NZ_KB235937.1"/>
</dbReference>
<dbReference type="PROSITE" id="PS50111">
    <property type="entry name" value="CHEMOTAXIS_TRANSDUC_2"/>
    <property type="match status" value="1"/>
</dbReference>
<keyword evidence="6" id="KW-1133">Transmembrane helix</keyword>
<dbReference type="eggNOG" id="COG4191">
    <property type="taxonomic scope" value="Bacteria"/>
</dbReference>
<dbReference type="SMART" id="SM00283">
    <property type="entry name" value="MA"/>
    <property type="match status" value="1"/>
</dbReference>
<feature type="region of interest" description="Disordered" evidence="5">
    <location>
        <begin position="67"/>
        <end position="106"/>
    </location>
</feature>
<comment type="caution">
    <text evidence="9">The sequence shown here is derived from an EMBL/GenBank/DDBJ whole genome shotgun (WGS) entry which is preliminary data.</text>
</comment>
<dbReference type="SMART" id="SM00304">
    <property type="entry name" value="HAMP"/>
    <property type="match status" value="3"/>
</dbReference>
<keyword evidence="1" id="KW-0145">Chemotaxis</keyword>
<evidence type="ECO:0000259" key="8">
    <source>
        <dbReference type="PROSITE" id="PS50885"/>
    </source>
</evidence>
<evidence type="ECO:0000313" key="9">
    <source>
        <dbReference type="EMBL" id="KKI99094.1"/>
    </source>
</evidence>
<comment type="similarity">
    <text evidence="3">Belongs to the methyl-accepting chemotaxis (MCP) protein family.</text>
</comment>
<dbReference type="PRINTS" id="PR00260">
    <property type="entry name" value="CHEMTRNSDUCR"/>
</dbReference>
<dbReference type="PANTHER" id="PTHR32089:SF114">
    <property type="entry name" value="METHYL-ACCEPTING CHEMOTAXIS PROTEIN MCPB"/>
    <property type="match status" value="1"/>
</dbReference>
<dbReference type="PANTHER" id="PTHR32089">
    <property type="entry name" value="METHYL-ACCEPTING CHEMOTAXIS PROTEIN MCPB"/>
    <property type="match status" value="1"/>
</dbReference>
<keyword evidence="10" id="KW-1185">Reference proteome</keyword>
<reference evidence="9" key="1">
    <citation type="submission" date="2012-04" db="EMBL/GenBank/DDBJ databases">
        <authorList>
            <person name="Borisov I.G."/>
            <person name="Ivanikova N.V."/>
            <person name="Pinevich A.V."/>
        </authorList>
    </citation>
    <scope>NUCLEOTIDE SEQUENCE</scope>
    <source>
        <strain evidence="9">CALU 1027</strain>
    </source>
</reference>
<keyword evidence="6" id="KW-0472">Membrane</keyword>
<keyword evidence="2 4" id="KW-0807">Transducer</keyword>
<dbReference type="InterPro" id="IPR029151">
    <property type="entry name" value="Sensor-like_sf"/>
</dbReference>
<dbReference type="InterPro" id="IPR003660">
    <property type="entry name" value="HAMP_dom"/>
</dbReference>
<dbReference type="GO" id="GO:0016020">
    <property type="term" value="C:membrane"/>
    <property type="evidence" value="ECO:0007669"/>
    <property type="project" value="InterPro"/>
</dbReference>
<dbReference type="Gene3D" id="6.10.340.10">
    <property type="match status" value="1"/>
</dbReference>
<dbReference type="InterPro" id="IPR004090">
    <property type="entry name" value="Chemotax_Me-accpt_rcpt"/>
</dbReference>
<dbReference type="GO" id="GO:0004888">
    <property type="term" value="F:transmembrane signaling receptor activity"/>
    <property type="evidence" value="ECO:0007669"/>
    <property type="project" value="InterPro"/>
</dbReference>
<feature type="domain" description="HAMP" evidence="8">
    <location>
        <begin position="517"/>
        <end position="568"/>
    </location>
</feature>
<dbReference type="PROSITE" id="PS50885">
    <property type="entry name" value="HAMP"/>
    <property type="match status" value="2"/>
</dbReference>
<dbReference type="eggNOG" id="COG0840">
    <property type="taxonomic scope" value="Bacteria"/>
</dbReference>
<sequence>MTSQVTSSLAPTAAPTEDELLGLVTRASALQQSGLTDQAIVVYAELLQADPQGRYGDLARRSLDSLGGVSSQAKAENPRNPSTTPKIPGSSLSSSPQQPLSGVQRWRSNPMRLMNLPIRQKQLLGLFTSELVSILGLVGVGAVLIVTGLRSQLVEQTKSEVAVAEINYNIKIDQMGFGFRGQSDNTAIIGAAISGKSTPQVVAILKNEIQARNIEYATLVNNQARIIASANSNRSGQLFNPNDLVTTALASGEQLTATEVISWAELAQEQAPLPEGVQDQDALIRYTITPVRNPANQAVLGALVSGDIVNGKQAMVERTLAAFGGGYSAVYFRNTSDEWQLATALQDQQGTLQPNIPLPDLTLLDLAVKTPGDRVEERLTIGGTPYTAVAQAVANSQGQPTAVLVRGTAETGVNSLLRTSLTWQATSVVVVILLDLWIATLLTRSIAGPMVRLQESAQKLAAGDNSSRADVLTTDEVGNLAQTFNLMADSIQARTDEVEALARQRQQEAEDQRKQTEKLQQRVIGLLLEIEGAQTGDLTVRAQVTDDEMGSVADAFNATVRSLRQLVTQVQQVSQQMNYSATDSDRSVTELSSQALQQAESIATVLRSVEEMSQSIESVANSALAAAAIAKQASLSASAGGTAMEQTVNSIEDLRGSVAETTKKVKRLTESSQEISKIVALISEISSKTNLLAFNASIEAVRAGENGQGFRIVADEVRRLAERVSESTKEIEQLVSSIQVETAEVLSMMEKGTTQVVTSTRMMTDTRQTLLALVDTNQEIDQLVQKISESTASQSVASQQVSQTMKEVAEVALSTSTGSQQVSQSLKQLLEVSAELQESVSQFKVDTPT</sequence>
<feature type="domain" description="HAMP" evidence="8">
    <location>
        <begin position="444"/>
        <end position="496"/>
    </location>
</feature>
<evidence type="ECO:0000259" key="7">
    <source>
        <dbReference type="PROSITE" id="PS50111"/>
    </source>
</evidence>
<protein>
    <recommendedName>
        <fullName evidence="11">Chemotaxis protein</fullName>
    </recommendedName>
</protein>
<dbReference type="Pfam" id="PF00672">
    <property type="entry name" value="HAMP"/>
    <property type="match status" value="2"/>
</dbReference>
<feature type="compositionally biased region" description="Low complexity" evidence="5">
    <location>
        <begin position="89"/>
        <end position="102"/>
    </location>
</feature>
<dbReference type="CDD" id="cd11386">
    <property type="entry name" value="MCP_signal"/>
    <property type="match status" value="1"/>
</dbReference>
<evidence type="ECO:0000256" key="4">
    <source>
        <dbReference type="PROSITE-ProRule" id="PRU00284"/>
    </source>
</evidence>
<evidence type="ECO:0000256" key="1">
    <source>
        <dbReference type="ARBA" id="ARBA00022500"/>
    </source>
</evidence>
<evidence type="ECO:0000256" key="2">
    <source>
        <dbReference type="ARBA" id="ARBA00023224"/>
    </source>
</evidence>
<dbReference type="EMBL" id="AJTX02000006">
    <property type="protein sequence ID" value="KKI99094.1"/>
    <property type="molecule type" value="Genomic_DNA"/>
</dbReference>
<dbReference type="InterPro" id="IPR004089">
    <property type="entry name" value="MCPsignal_dom"/>
</dbReference>
<keyword evidence="6" id="KW-0812">Transmembrane</keyword>
<dbReference type="Pfam" id="PF00015">
    <property type="entry name" value="MCPsignal"/>
    <property type="match status" value="1"/>
</dbReference>
<evidence type="ECO:0000313" key="10">
    <source>
        <dbReference type="Proteomes" id="UP000034681"/>
    </source>
</evidence>
<dbReference type="GO" id="GO:0007165">
    <property type="term" value="P:signal transduction"/>
    <property type="evidence" value="ECO:0007669"/>
    <property type="project" value="UniProtKB-KW"/>
</dbReference>
<name>A0A0M2PSJ3_PROHO</name>
<evidence type="ECO:0008006" key="11">
    <source>
        <dbReference type="Google" id="ProtNLM"/>
    </source>
</evidence>
<evidence type="ECO:0000256" key="5">
    <source>
        <dbReference type="SAM" id="MobiDB-lite"/>
    </source>
</evidence>
<dbReference type="Gene3D" id="1.10.287.950">
    <property type="entry name" value="Methyl-accepting chemotaxis protein"/>
    <property type="match status" value="1"/>
</dbReference>
<dbReference type="SUPFAM" id="SSF103190">
    <property type="entry name" value="Sensory domain-like"/>
    <property type="match status" value="1"/>
</dbReference>
<proteinExistence type="inferred from homology"/>